<dbReference type="PROSITE" id="PS00623">
    <property type="entry name" value="GMC_OXRED_1"/>
    <property type="match status" value="1"/>
</dbReference>
<dbReference type="PANTHER" id="PTHR11552">
    <property type="entry name" value="GLUCOSE-METHANOL-CHOLINE GMC OXIDOREDUCTASE"/>
    <property type="match status" value="1"/>
</dbReference>
<feature type="binding site" evidence="7">
    <location>
        <position position="217"/>
    </location>
    <ligand>
        <name>FAD</name>
        <dbReference type="ChEBI" id="CHEBI:57692"/>
    </ligand>
</feature>
<dbReference type="SUPFAM" id="SSF51905">
    <property type="entry name" value="FAD/NAD(P)-binding domain"/>
    <property type="match status" value="1"/>
</dbReference>
<dbReference type="SUPFAM" id="SSF54373">
    <property type="entry name" value="FAD-linked reductases, C-terminal domain"/>
    <property type="match status" value="1"/>
</dbReference>
<keyword evidence="12" id="KW-1185">Reference proteome</keyword>
<comment type="caution">
    <text evidence="11">The sequence shown here is derived from an EMBL/GenBank/DDBJ whole genome shotgun (WGS) entry which is preliminary data.</text>
</comment>
<protein>
    <recommendedName>
        <fullName evidence="9 10">Glucose-methanol-choline oxidoreductase N-terminal domain-containing protein</fullName>
    </recommendedName>
</protein>
<evidence type="ECO:0000256" key="8">
    <source>
        <dbReference type="RuleBase" id="RU003968"/>
    </source>
</evidence>
<feature type="active site" description="Proton acceptor" evidence="6">
    <location>
        <position position="524"/>
    </location>
</feature>
<keyword evidence="4 7" id="KW-0274">FAD</keyword>
<name>A0A366S8A5_9HYPO</name>
<dbReference type="OrthoDB" id="269227at2759"/>
<evidence type="ECO:0000259" key="9">
    <source>
        <dbReference type="PROSITE" id="PS00623"/>
    </source>
</evidence>
<dbReference type="InterPro" id="IPR000172">
    <property type="entry name" value="GMC_OxRdtase_N"/>
</dbReference>
<dbReference type="InterPro" id="IPR012132">
    <property type="entry name" value="GMC_OxRdtase"/>
</dbReference>
<comment type="similarity">
    <text evidence="2 8">Belongs to the GMC oxidoreductase family.</text>
</comment>
<dbReference type="AlphaFoldDB" id="A0A366S8A5"/>
<dbReference type="PROSITE" id="PS00624">
    <property type="entry name" value="GMC_OXRED_2"/>
    <property type="match status" value="1"/>
</dbReference>
<evidence type="ECO:0000256" key="2">
    <source>
        <dbReference type="ARBA" id="ARBA00010790"/>
    </source>
</evidence>
<dbReference type="InterPro" id="IPR036188">
    <property type="entry name" value="FAD/NAD-bd_sf"/>
</dbReference>
<dbReference type="PIRSF" id="PIRSF000137">
    <property type="entry name" value="Alcohol_oxidase"/>
    <property type="match status" value="1"/>
</dbReference>
<accession>A0A366S8A5</accession>
<evidence type="ECO:0000256" key="1">
    <source>
        <dbReference type="ARBA" id="ARBA00001974"/>
    </source>
</evidence>
<evidence type="ECO:0000313" key="11">
    <source>
        <dbReference type="EMBL" id="RBR25567.1"/>
    </source>
</evidence>
<keyword evidence="5" id="KW-0560">Oxidoreductase</keyword>
<dbReference type="InterPro" id="IPR007867">
    <property type="entry name" value="GMC_OxRtase_C"/>
</dbReference>
<dbReference type="RefSeq" id="XP_031020158.1">
    <property type="nucleotide sequence ID" value="XM_031155680.1"/>
</dbReference>
<gene>
    <name evidence="11" type="ORF">FIESC28_01530</name>
</gene>
<feature type="domain" description="Glucose-methanol-choline oxidoreductase N-terminal" evidence="9">
    <location>
        <begin position="78"/>
        <end position="101"/>
    </location>
</feature>
<dbReference type="GO" id="GO:0016614">
    <property type="term" value="F:oxidoreductase activity, acting on CH-OH group of donors"/>
    <property type="evidence" value="ECO:0007669"/>
    <property type="project" value="InterPro"/>
</dbReference>
<evidence type="ECO:0000256" key="6">
    <source>
        <dbReference type="PIRSR" id="PIRSR000137-1"/>
    </source>
</evidence>
<dbReference type="Gene3D" id="4.10.450.10">
    <property type="entry name" value="Glucose Oxidase, domain 2"/>
    <property type="match status" value="1"/>
</dbReference>
<dbReference type="GeneID" id="41990976"/>
<evidence type="ECO:0000256" key="5">
    <source>
        <dbReference type="ARBA" id="ARBA00023002"/>
    </source>
</evidence>
<evidence type="ECO:0000256" key="7">
    <source>
        <dbReference type="PIRSR" id="PIRSR000137-2"/>
    </source>
</evidence>
<feature type="active site" description="Proton donor" evidence="6">
    <location>
        <position position="486"/>
    </location>
</feature>
<dbReference type="Gene3D" id="3.50.50.60">
    <property type="entry name" value="FAD/NAD(P)-binding domain"/>
    <property type="match status" value="1"/>
</dbReference>
<dbReference type="GO" id="GO:0050660">
    <property type="term" value="F:flavin adenine dinucleotide binding"/>
    <property type="evidence" value="ECO:0007669"/>
    <property type="project" value="InterPro"/>
</dbReference>
<evidence type="ECO:0000259" key="10">
    <source>
        <dbReference type="PROSITE" id="PS00624"/>
    </source>
</evidence>
<reference evidence="11 12" key="1">
    <citation type="submission" date="2018-06" db="EMBL/GenBank/DDBJ databases">
        <title>Fusarium incarnatum-equiseti species complex species 28.</title>
        <authorList>
            <person name="Gardiner D.M."/>
        </authorList>
    </citation>
    <scope>NUCLEOTIDE SEQUENCE [LARGE SCALE GENOMIC DNA]</scope>
    <source>
        <strain evidence="11 12">FIESC_28</strain>
    </source>
</reference>
<dbReference type="Gene3D" id="3.30.560.10">
    <property type="entry name" value="Glucose Oxidase, domain 3"/>
    <property type="match status" value="1"/>
</dbReference>
<proteinExistence type="inferred from homology"/>
<dbReference type="Pfam" id="PF00732">
    <property type="entry name" value="GMC_oxred_N"/>
    <property type="match status" value="1"/>
</dbReference>
<organism evidence="11 12">
    <name type="scientific">Fusarium coffeatum</name>
    <dbReference type="NCBI Taxonomy" id="231269"/>
    <lineage>
        <taxon>Eukaryota</taxon>
        <taxon>Fungi</taxon>
        <taxon>Dikarya</taxon>
        <taxon>Ascomycota</taxon>
        <taxon>Pezizomycotina</taxon>
        <taxon>Sordariomycetes</taxon>
        <taxon>Hypocreomycetidae</taxon>
        <taxon>Hypocreales</taxon>
        <taxon>Nectriaceae</taxon>
        <taxon>Fusarium</taxon>
        <taxon>Fusarium incarnatum-equiseti species complex</taxon>
    </lineage>
</organism>
<evidence type="ECO:0000313" key="12">
    <source>
        <dbReference type="Proteomes" id="UP000253153"/>
    </source>
</evidence>
<dbReference type="Pfam" id="PF05199">
    <property type="entry name" value="GMC_oxred_C"/>
    <property type="match status" value="1"/>
</dbReference>
<dbReference type="PANTHER" id="PTHR11552:SF123">
    <property type="entry name" value="GMC OXIDOREDUCTASE (AFU_ORTHOLOGUE AFUA_2G01770)-RELATED"/>
    <property type="match status" value="1"/>
</dbReference>
<feature type="domain" description="Glucose-methanol-choline oxidoreductase N-terminal" evidence="10">
    <location>
        <begin position="252"/>
        <end position="266"/>
    </location>
</feature>
<evidence type="ECO:0000256" key="4">
    <source>
        <dbReference type="ARBA" id="ARBA00022827"/>
    </source>
</evidence>
<dbReference type="Proteomes" id="UP000253153">
    <property type="component" value="Unassembled WGS sequence"/>
</dbReference>
<dbReference type="InterPro" id="IPR027424">
    <property type="entry name" value="Glucose_Oxidase_domain_2"/>
</dbReference>
<sequence length="544" mass="59236">MYDHIIVGGGLSGCVLASRMREYDPNTTILLIEAGEDTRERPGIRDMQVLNLGGELDWQYESEPVAALGGRRVTLNAGKGLGGGSLINSGGWTRGASIEYDEWASLVGDDRYTYKGQLPWFKKSEHWFDDANPDQHGHDGPMRITCAKASNRLFPLAEQAAASWEELGVSTLPDGDQNTGNNLGRGYICEAREQGRREWAASQYSLEGVEIRFETSVRKVVVQESDGQVKATGVELADGSVVAGKNIILSAGAYRSPQILQLSGIGPRAHLQEVGIEPVVDLPVGENLADHMIFFQHWRLRDPSAGYTLGSSNPLFQQPQYGQGTPVDWVFNTSVASDGLAQAIEKDEGERPDSSKHPLLAQERTFLENIIAFAKIPFPGVPVDAEHMTTALVTFLPTSRGSVSLKSANPDDYPEVDLNYLATEVDRHVFREGLRQLTKFMLGTKFSEHVIGESVPEALPAEPLALDDDDRKLDQRIAMTSGTSWHPTGTCSMGTVVDTEFRVKGIEGLRVVDASVIPVPLSAHIQAPLYALSEQAAAIIMGKA</sequence>
<feature type="binding site" evidence="7">
    <location>
        <begin position="485"/>
        <end position="486"/>
    </location>
    <ligand>
        <name>FAD</name>
        <dbReference type="ChEBI" id="CHEBI:57692"/>
    </ligand>
</feature>
<dbReference type="EMBL" id="QKXC01000037">
    <property type="protein sequence ID" value="RBR25567.1"/>
    <property type="molecule type" value="Genomic_DNA"/>
</dbReference>
<keyword evidence="3 8" id="KW-0285">Flavoprotein</keyword>
<comment type="cofactor">
    <cofactor evidence="1 7">
        <name>FAD</name>
        <dbReference type="ChEBI" id="CHEBI:57692"/>
    </cofactor>
</comment>
<evidence type="ECO:0000256" key="3">
    <source>
        <dbReference type="ARBA" id="ARBA00022630"/>
    </source>
</evidence>